<feature type="domain" description="DUF4140" evidence="3">
    <location>
        <begin position="20"/>
        <end position="118"/>
    </location>
</feature>
<dbReference type="InterPro" id="IPR025554">
    <property type="entry name" value="DUF4140"/>
</dbReference>
<name>A0ABR8EP06_NOSLI</name>
<dbReference type="EMBL" id="JACJTE010000002">
    <property type="protein sequence ID" value="MBD2559557.1"/>
    <property type="molecule type" value="Genomic_DNA"/>
</dbReference>
<dbReference type="PANTHER" id="PTHR31005">
    <property type="entry name" value="DUF4139 DOMAIN-CONTAINING PROTEIN"/>
    <property type="match status" value="1"/>
</dbReference>
<evidence type="ECO:0000259" key="2">
    <source>
        <dbReference type="Pfam" id="PF13598"/>
    </source>
</evidence>
<dbReference type="InterPro" id="IPR011935">
    <property type="entry name" value="CHP02231"/>
</dbReference>
<feature type="coiled-coil region" evidence="1">
    <location>
        <begin position="81"/>
        <end position="115"/>
    </location>
</feature>
<evidence type="ECO:0000256" key="1">
    <source>
        <dbReference type="SAM" id="Coils"/>
    </source>
</evidence>
<protein>
    <submittedName>
        <fullName evidence="4">Mucoidy inhibitor MuiA family protein</fullName>
    </submittedName>
</protein>
<dbReference type="PANTHER" id="PTHR31005:SF8">
    <property type="entry name" value="DUF4139 DOMAIN-CONTAINING PROTEIN"/>
    <property type="match status" value="1"/>
</dbReference>
<gene>
    <name evidence="4" type="ORF">H6G95_02725</name>
</gene>
<keyword evidence="5" id="KW-1185">Reference proteome</keyword>
<accession>A0ABR8EP06</accession>
<dbReference type="Pfam" id="PF13600">
    <property type="entry name" value="DUF4140"/>
    <property type="match status" value="1"/>
</dbReference>
<evidence type="ECO:0000259" key="3">
    <source>
        <dbReference type="Pfam" id="PF13600"/>
    </source>
</evidence>
<reference evidence="4 5" key="1">
    <citation type="journal article" date="2020" name="ISME J.">
        <title>Comparative genomics reveals insights into cyanobacterial evolution and habitat adaptation.</title>
        <authorList>
            <person name="Chen M.Y."/>
            <person name="Teng W.K."/>
            <person name="Zhao L."/>
            <person name="Hu C.X."/>
            <person name="Zhou Y.K."/>
            <person name="Han B.P."/>
            <person name="Song L.R."/>
            <person name="Shu W.S."/>
        </authorList>
    </citation>
    <scope>NUCLEOTIDE SEQUENCE [LARGE SCALE GENOMIC DNA]</scope>
    <source>
        <strain evidence="4 5">FACHB-391</strain>
    </source>
</reference>
<organism evidence="4 5">
    <name type="scientific">Nostoc linckia FACHB-391</name>
    <dbReference type="NCBI Taxonomy" id="2692906"/>
    <lineage>
        <taxon>Bacteria</taxon>
        <taxon>Bacillati</taxon>
        <taxon>Cyanobacteriota</taxon>
        <taxon>Cyanophyceae</taxon>
        <taxon>Nostocales</taxon>
        <taxon>Nostocaceae</taxon>
        <taxon>Nostoc</taxon>
    </lineage>
</organism>
<keyword evidence="1" id="KW-0175">Coiled coil</keyword>
<comment type="caution">
    <text evidence="4">The sequence shown here is derived from an EMBL/GenBank/DDBJ whole genome shotgun (WGS) entry which is preliminary data.</text>
</comment>
<evidence type="ECO:0000313" key="4">
    <source>
        <dbReference type="EMBL" id="MBD2559557.1"/>
    </source>
</evidence>
<dbReference type="Proteomes" id="UP000604661">
    <property type="component" value="Unassembled WGS sequence"/>
</dbReference>
<proteinExistence type="predicted"/>
<dbReference type="RefSeq" id="WP_190891132.1">
    <property type="nucleotide sequence ID" value="NZ_JACJTE010000002.1"/>
</dbReference>
<dbReference type="NCBIfam" id="TIGR02231">
    <property type="entry name" value="mucoidy inhibitor MuiA family protein"/>
    <property type="match status" value="1"/>
</dbReference>
<sequence>MVNPEIPSWRKTVQSEIVAVTVYSDRALVTRRGVIDLTGIEQELVITPVPETLETESVRVSGTGTVGVRLVGVSSDRIYTTESVAERVAHLTRQIQQLEAEKRHLQAQVDALVLQSSFIAGLREKTEEPFAQSLSRKNLSLSETLDFLNFLGSQYSEYAIASGECKTQQQELDKQLQALRASLQKIQTPHPKESFSLVVGVEVAGEGEFELELSYLVNRASWTPLYDLRFSTSSDIVHLSYLAEITQSTGEDWIGANLTLSTAKPGLGTLPPKLEPWYIDAPRPQLVRQRRFSAQPPLLPTIAEQAAPAARADWQGEDEVAEDSLIPAETVTAEVSKEGSVVTFKLNGGGNIPSDGAPHKTTIFNDDYPCSFDYLAMPRLVSFAYLQANVKNSPNGATLLPGKANIFRDNVFIGTTKLENIAPEQEFKLNLGIDEGLKIERDLVERLVDKRLISNQRRITYSYRLFITNLLDKEVNLKLTEQLPISRNEQIKVRLSRSNPQIQLGEMAILEWQLTLLAQERREIYYQFNVEHPPDLMVVGLDI</sequence>
<dbReference type="InterPro" id="IPR037291">
    <property type="entry name" value="DUF4139"/>
</dbReference>
<feature type="domain" description="DUF4139" evidence="2">
    <location>
        <begin position="211"/>
        <end position="533"/>
    </location>
</feature>
<evidence type="ECO:0000313" key="5">
    <source>
        <dbReference type="Proteomes" id="UP000604661"/>
    </source>
</evidence>
<dbReference type="Pfam" id="PF13598">
    <property type="entry name" value="DUF4139"/>
    <property type="match status" value="1"/>
</dbReference>